<accession>A0A080LX34</accession>
<feature type="domain" description="Replication-associated protein G2P C-terminal" evidence="1">
    <location>
        <begin position="275"/>
        <end position="327"/>
    </location>
</feature>
<protein>
    <submittedName>
        <fullName evidence="2">Phage X family protein</fullName>
    </submittedName>
</protein>
<name>A0A080LX34_9PROT</name>
<reference evidence="2 3" key="1">
    <citation type="submission" date="2014-02" db="EMBL/GenBank/DDBJ databases">
        <title>Expanding our view of genomic diversity in Candidatus Accumulibacter clades.</title>
        <authorList>
            <person name="Skennerton C.T."/>
            <person name="Barr J.J."/>
            <person name="Slater F.R."/>
            <person name="Bond P.L."/>
            <person name="Tyson G.W."/>
        </authorList>
    </citation>
    <scope>NUCLEOTIDE SEQUENCE [LARGE SCALE GENOMIC DNA]</scope>
    <source>
        <strain evidence="3">BA-91</strain>
    </source>
</reference>
<sequence>MRLNGFFEAFEPVCCDWLSGRHEYAIPIAPRESGRILRIDRDGVIEYDSQLWEQIRCSSSETSLRVRCDGKALHFMGNIGRFGESDNVTGLTVIQCVEKWGEVLRRLGFECFGFGSRWRRRSVEGVPVVNPESSVLECGTWLTRIDLAGNFEVSDYAALSSAFMVRRIGQRLPFAGRYGPTWGYESKRSNWWKAKLYDKTAQMEGKRRSAGGSTLARFEVQLGSEFLKRKGLDSVKSWMEGQNMENVVYQDFGGPLFRESLEVQSWDEIPSRLQHWATLWREGKDLRTKMSRPTYFRVRAKLLEYGLDIGTPCNVLALTRHVQVVTVRPVSALRSVA</sequence>
<dbReference type="InterPro" id="IPR022688">
    <property type="entry name" value="G2P_C"/>
</dbReference>
<dbReference type="EMBL" id="JDVG02000262">
    <property type="protein sequence ID" value="KFB73221.1"/>
    <property type="molecule type" value="Genomic_DNA"/>
</dbReference>
<evidence type="ECO:0000313" key="2">
    <source>
        <dbReference type="EMBL" id="KFB73221.1"/>
    </source>
</evidence>
<dbReference type="Pfam" id="PF05155">
    <property type="entry name" value="G2P_X_C"/>
    <property type="match status" value="1"/>
</dbReference>
<gene>
    <name evidence="2" type="ORF">AW09_001532</name>
</gene>
<proteinExistence type="predicted"/>
<comment type="caution">
    <text evidence="2">The sequence shown here is derived from an EMBL/GenBank/DDBJ whole genome shotgun (WGS) entry which is preliminary data.</text>
</comment>
<organism evidence="2 3">
    <name type="scientific">Candidatus Accumulibacter phosphatis</name>
    <dbReference type="NCBI Taxonomy" id="327160"/>
    <lineage>
        <taxon>Bacteria</taxon>
        <taxon>Pseudomonadati</taxon>
        <taxon>Pseudomonadota</taxon>
        <taxon>Betaproteobacteria</taxon>
        <taxon>Candidatus Accumulibacter</taxon>
    </lineage>
</organism>
<evidence type="ECO:0000313" key="3">
    <source>
        <dbReference type="Proteomes" id="UP000020077"/>
    </source>
</evidence>
<evidence type="ECO:0000259" key="1">
    <source>
        <dbReference type="Pfam" id="PF05155"/>
    </source>
</evidence>
<dbReference type="Proteomes" id="UP000020077">
    <property type="component" value="Unassembled WGS sequence"/>
</dbReference>
<dbReference type="AlphaFoldDB" id="A0A080LX34"/>
<dbReference type="GO" id="GO:0006260">
    <property type="term" value="P:DNA replication"/>
    <property type="evidence" value="ECO:0007669"/>
    <property type="project" value="InterPro"/>
</dbReference>